<dbReference type="VEuPathDB" id="VectorBase:GPAI040980"/>
<name>A0A1B0ACB4_GLOPL</name>
<dbReference type="AlphaFoldDB" id="A0A1B0ACB4"/>
<dbReference type="Proteomes" id="UP000092445">
    <property type="component" value="Unassembled WGS sequence"/>
</dbReference>
<accession>A0A1B0ACB4</accession>
<evidence type="ECO:0000313" key="2">
    <source>
        <dbReference type="Proteomes" id="UP000092445"/>
    </source>
</evidence>
<sequence length="222" mass="25003">MSIFIAYFRSKTIVATEHTVFNLDLQHQQKESVLECFTTSYNNLLAVFDESTALIDNRNTIIREARHTARALIDLGSEASFISCELRTKLSLPTKGIKTEMAGLSKTISSLVDLLVQIDVNVLLIKNLIRQLPYVLFDSLKSFQLHGLPSTDYLLDKIPQGDLLLGCDMYPHTILEGIRTDSQSSLLAQNTIFIWIITGKVDNYRTSVSSFFHSILGTRRDS</sequence>
<protein>
    <submittedName>
        <fullName evidence="1">DUF1758 domain-containing protein</fullName>
    </submittedName>
</protein>
<keyword evidence="2" id="KW-1185">Reference proteome</keyword>
<dbReference type="EnsemblMetazoa" id="GPAI040980-RA">
    <property type="protein sequence ID" value="GPAI040980-PA"/>
    <property type="gene ID" value="GPAI040980"/>
</dbReference>
<evidence type="ECO:0000313" key="1">
    <source>
        <dbReference type="EnsemblMetazoa" id="GPAI040980-PA"/>
    </source>
</evidence>
<reference evidence="2" key="1">
    <citation type="submission" date="2014-03" db="EMBL/GenBank/DDBJ databases">
        <authorList>
            <person name="Aksoy S."/>
            <person name="Warren W."/>
            <person name="Wilson R.K."/>
        </authorList>
    </citation>
    <scope>NUCLEOTIDE SEQUENCE [LARGE SCALE GENOMIC DNA]</scope>
    <source>
        <strain evidence="2">IAEA</strain>
    </source>
</reference>
<organism evidence="1 2">
    <name type="scientific">Glossina pallidipes</name>
    <name type="common">Tsetse fly</name>
    <dbReference type="NCBI Taxonomy" id="7398"/>
    <lineage>
        <taxon>Eukaryota</taxon>
        <taxon>Metazoa</taxon>
        <taxon>Ecdysozoa</taxon>
        <taxon>Arthropoda</taxon>
        <taxon>Hexapoda</taxon>
        <taxon>Insecta</taxon>
        <taxon>Pterygota</taxon>
        <taxon>Neoptera</taxon>
        <taxon>Endopterygota</taxon>
        <taxon>Diptera</taxon>
        <taxon>Brachycera</taxon>
        <taxon>Muscomorpha</taxon>
        <taxon>Hippoboscoidea</taxon>
        <taxon>Glossinidae</taxon>
        <taxon>Glossina</taxon>
    </lineage>
</organism>
<proteinExistence type="predicted"/>
<reference evidence="1" key="2">
    <citation type="submission" date="2020-05" db="UniProtKB">
        <authorList>
            <consortium name="EnsemblMetazoa"/>
        </authorList>
    </citation>
    <scope>IDENTIFICATION</scope>
    <source>
        <strain evidence="1">IAEA</strain>
    </source>
</reference>